<feature type="domain" description="Vacuolar membrane-associated protein Iml1 N-terminal" evidence="1">
    <location>
        <begin position="1"/>
        <end position="280"/>
    </location>
</feature>
<dbReference type="Pfam" id="PF12257">
    <property type="entry name" value="IML1"/>
    <property type="match status" value="1"/>
</dbReference>
<dbReference type="Proteomes" id="UP000278143">
    <property type="component" value="Unassembled WGS sequence"/>
</dbReference>
<dbReference type="GO" id="GO:1904262">
    <property type="term" value="P:negative regulation of TORC1 signaling"/>
    <property type="evidence" value="ECO:0007669"/>
    <property type="project" value="TreeGrafter"/>
</dbReference>
<proteinExistence type="predicted"/>
<dbReference type="GO" id="GO:0005096">
    <property type="term" value="F:GTPase activator activity"/>
    <property type="evidence" value="ECO:0007669"/>
    <property type="project" value="InterPro"/>
</dbReference>
<dbReference type="EMBL" id="KZ989421">
    <property type="protein sequence ID" value="RKP26450.1"/>
    <property type="molecule type" value="Genomic_DNA"/>
</dbReference>
<sequence>LTFRDQYLGRNDMWRLRQSLLGKTVYISQRVLFAGCIRAQVGDIYIGGRPAASALIGEGTRVIFRSESAKFFILIQMSREMWEFDDDGQLFYEKVTHQFLPELFARWKAISANHVVCIVLFTRVFYDFMEPDFTACPADDEQSPRWYKDYYKVLADWETRSDWSQVLPVLKREQVEFKRAVLTRETSPYAAATGTISMARHGNVLEAISLALNTFDRHYVDRDLLRTGQAIMVLTPGAGYFEVDKKLLRLTAERMFDSGIALDLVCLDQIPLHAAPLFKF</sequence>
<feature type="non-terminal residue" evidence="2">
    <location>
        <position position="280"/>
    </location>
</feature>
<dbReference type="AlphaFoldDB" id="A0A4P9Z4G4"/>
<dbReference type="GO" id="GO:0010508">
    <property type="term" value="P:positive regulation of autophagy"/>
    <property type="evidence" value="ECO:0007669"/>
    <property type="project" value="TreeGrafter"/>
</dbReference>
<keyword evidence="3" id="KW-1185">Reference proteome</keyword>
<dbReference type="PANTHER" id="PTHR13179:SF8">
    <property type="entry name" value="GATOR COMPLEX PROTEIN DEPDC5"/>
    <property type="match status" value="1"/>
</dbReference>
<dbReference type="InterPro" id="IPR027244">
    <property type="entry name" value="IML1"/>
</dbReference>
<dbReference type="InterPro" id="IPR048255">
    <property type="entry name" value="IML1_N"/>
</dbReference>
<dbReference type="GO" id="GO:1990130">
    <property type="term" value="C:GATOR1 complex"/>
    <property type="evidence" value="ECO:0007669"/>
    <property type="project" value="TreeGrafter"/>
</dbReference>
<organism evidence="2 3">
    <name type="scientific">Syncephalis pseudoplumigaleata</name>
    <dbReference type="NCBI Taxonomy" id="1712513"/>
    <lineage>
        <taxon>Eukaryota</taxon>
        <taxon>Fungi</taxon>
        <taxon>Fungi incertae sedis</taxon>
        <taxon>Zoopagomycota</taxon>
        <taxon>Zoopagomycotina</taxon>
        <taxon>Zoopagomycetes</taxon>
        <taxon>Zoopagales</taxon>
        <taxon>Piptocephalidaceae</taxon>
        <taxon>Syncephalis</taxon>
    </lineage>
</organism>
<evidence type="ECO:0000313" key="2">
    <source>
        <dbReference type="EMBL" id="RKP26450.1"/>
    </source>
</evidence>
<evidence type="ECO:0000259" key="1">
    <source>
        <dbReference type="Pfam" id="PF12257"/>
    </source>
</evidence>
<gene>
    <name evidence="2" type="ORF">SYNPS1DRAFT_8958</name>
</gene>
<name>A0A4P9Z4G4_9FUNG</name>
<dbReference type="PANTHER" id="PTHR13179">
    <property type="entry name" value="DEP DOMAIN CONTAINING PROTEIN 5"/>
    <property type="match status" value="1"/>
</dbReference>
<protein>
    <submittedName>
        <fullName evidence="2">Vacuolar membrane-associated protein Iml1</fullName>
    </submittedName>
</protein>
<dbReference type="OrthoDB" id="39497at2759"/>
<feature type="non-terminal residue" evidence="2">
    <location>
        <position position="1"/>
    </location>
</feature>
<reference evidence="3" key="1">
    <citation type="journal article" date="2018" name="Nat. Microbiol.">
        <title>Leveraging single-cell genomics to expand the fungal tree of life.</title>
        <authorList>
            <person name="Ahrendt S.R."/>
            <person name="Quandt C.A."/>
            <person name="Ciobanu D."/>
            <person name="Clum A."/>
            <person name="Salamov A."/>
            <person name="Andreopoulos B."/>
            <person name="Cheng J.F."/>
            <person name="Woyke T."/>
            <person name="Pelin A."/>
            <person name="Henrissat B."/>
            <person name="Reynolds N.K."/>
            <person name="Benny G.L."/>
            <person name="Smith M.E."/>
            <person name="James T.Y."/>
            <person name="Grigoriev I.V."/>
        </authorList>
    </citation>
    <scope>NUCLEOTIDE SEQUENCE [LARGE SCALE GENOMIC DNA]</scope>
    <source>
        <strain evidence="3">Benny S71-1</strain>
    </source>
</reference>
<accession>A0A4P9Z4G4</accession>
<evidence type="ECO:0000313" key="3">
    <source>
        <dbReference type="Proteomes" id="UP000278143"/>
    </source>
</evidence>